<reference evidence="1" key="1">
    <citation type="journal article" date="2014" name="Front. Microbiol.">
        <title>High frequency of phylogenetically diverse reductive dehalogenase-homologous genes in deep subseafloor sedimentary metagenomes.</title>
        <authorList>
            <person name="Kawai M."/>
            <person name="Futagami T."/>
            <person name="Toyoda A."/>
            <person name="Takaki Y."/>
            <person name="Nishi S."/>
            <person name="Hori S."/>
            <person name="Arai W."/>
            <person name="Tsubouchi T."/>
            <person name="Morono Y."/>
            <person name="Uchiyama I."/>
            <person name="Ito T."/>
            <person name="Fujiyama A."/>
            <person name="Inagaki F."/>
            <person name="Takami H."/>
        </authorList>
    </citation>
    <scope>NUCLEOTIDE SEQUENCE</scope>
    <source>
        <strain evidence="1">Expedition CK06-06</strain>
    </source>
</reference>
<dbReference type="AlphaFoldDB" id="X1UAT3"/>
<protein>
    <submittedName>
        <fullName evidence="1">Uncharacterized protein</fullName>
    </submittedName>
</protein>
<gene>
    <name evidence="1" type="ORF">S12H4_51551</name>
</gene>
<organism evidence="1">
    <name type="scientific">marine sediment metagenome</name>
    <dbReference type="NCBI Taxonomy" id="412755"/>
    <lineage>
        <taxon>unclassified sequences</taxon>
        <taxon>metagenomes</taxon>
        <taxon>ecological metagenomes</taxon>
    </lineage>
</organism>
<feature type="non-terminal residue" evidence="1">
    <location>
        <position position="1"/>
    </location>
</feature>
<sequence length="125" mass="14231">CHIIGYAPGNVEGGKDGEPVWKVIPDAFRKDFRGFDTHRAVDRCLEYELKHCGIAERQHSLVWFGKMGYRCIPNSVIEDIDPDGYRWFNVSLKVRCRDCGSEFVGPRIYWDPGESTPGPVQVASR</sequence>
<dbReference type="EMBL" id="BARW01032589">
    <property type="protein sequence ID" value="GAJ14643.1"/>
    <property type="molecule type" value="Genomic_DNA"/>
</dbReference>
<proteinExistence type="predicted"/>
<comment type="caution">
    <text evidence="1">The sequence shown here is derived from an EMBL/GenBank/DDBJ whole genome shotgun (WGS) entry which is preliminary data.</text>
</comment>
<evidence type="ECO:0000313" key="1">
    <source>
        <dbReference type="EMBL" id="GAJ14643.1"/>
    </source>
</evidence>
<name>X1UAT3_9ZZZZ</name>
<accession>X1UAT3</accession>